<organism evidence="2 3">
    <name type="scientific">Denitrovibrio acetiphilus (strain DSM 12809 / NBRC 114555 / N2460)</name>
    <dbReference type="NCBI Taxonomy" id="522772"/>
    <lineage>
        <taxon>Bacteria</taxon>
        <taxon>Pseudomonadati</taxon>
        <taxon>Deferribacterota</taxon>
        <taxon>Deferribacteres</taxon>
        <taxon>Deferribacterales</taxon>
        <taxon>Geovibrionaceae</taxon>
        <taxon>Denitrovibrio</taxon>
    </lineage>
</organism>
<dbReference type="Pfam" id="PF02613">
    <property type="entry name" value="Nitrate_red_del"/>
    <property type="match status" value="1"/>
</dbReference>
<dbReference type="PANTHER" id="PTHR34227">
    <property type="entry name" value="CHAPERONE PROTEIN YCDY"/>
    <property type="match status" value="1"/>
</dbReference>
<dbReference type="Gene3D" id="1.10.3480.10">
    <property type="entry name" value="TorD-like"/>
    <property type="match status" value="1"/>
</dbReference>
<dbReference type="Proteomes" id="UP000002012">
    <property type="component" value="Chromosome"/>
</dbReference>
<dbReference type="KEGG" id="dap:Dacet_2576"/>
<keyword evidence="3" id="KW-1185">Reference proteome</keyword>
<dbReference type="EMBL" id="CP001968">
    <property type="protein sequence ID" value="ADD69335.1"/>
    <property type="molecule type" value="Genomic_DNA"/>
</dbReference>
<dbReference type="HOGENOM" id="CLU_1522763_0_0_0"/>
<dbReference type="eggNOG" id="COG3381">
    <property type="taxonomic scope" value="Bacteria"/>
</dbReference>
<gene>
    <name evidence="2" type="ordered locus">Dacet_2576</name>
</gene>
<dbReference type="InterPro" id="IPR050289">
    <property type="entry name" value="TorD/DmsD_chaperones"/>
</dbReference>
<keyword evidence="1" id="KW-0143">Chaperone</keyword>
<dbReference type="InterPro" id="IPR020945">
    <property type="entry name" value="DMSO/NO3_reduct_chaperone"/>
</dbReference>
<evidence type="ECO:0000256" key="1">
    <source>
        <dbReference type="ARBA" id="ARBA00023186"/>
    </source>
</evidence>
<dbReference type="InParanoid" id="D4H4X9"/>
<dbReference type="PaxDb" id="522772-Dacet_2576"/>
<dbReference type="RefSeq" id="WP_013011833.1">
    <property type="nucleotide sequence ID" value="NC_013943.1"/>
</dbReference>
<evidence type="ECO:0000313" key="3">
    <source>
        <dbReference type="Proteomes" id="UP000002012"/>
    </source>
</evidence>
<accession>D4H4X9</accession>
<dbReference type="AlphaFoldDB" id="D4H4X9"/>
<dbReference type="PANTHER" id="PTHR34227:SF11">
    <property type="entry name" value="CHAPERONE PROTEIN TORD"/>
    <property type="match status" value="1"/>
</dbReference>
<proteinExistence type="predicted"/>
<reference evidence="2 3" key="1">
    <citation type="journal article" date="2010" name="Stand. Genomic Sci.">
        <title>Complete genome sequence of Denitrovibrio acetiphilus type strain (N2460).</title>
        <authorList>
            <person name="Kiss H."/>
            <person name="Lang E."/>
            <person name="Lapidus A."/>
            <person name="Copeland A."/>
            <person name="Nolan M."/>
            <person name="Glavina Del Rio T."/>
            <person name="Chen F."/>
            <person name="Lucas S."/>
            <person name="Tice H."/>
            <person name="Cheng J.F."/>
            <person name="Han C."/>
            <person name="Goodwin L."/>
            <person name="Pitluck S."/>
            <person name="Liolios K."/>
            <person name="Pati A."/>
            <person name="Ivanova N."/>
            <person name="Mavromatis K."/>
            <person name="Chen A."/>
            <person name="Palaniappan K."/>
            <person name="Land M."/>
            <person name="Hauser L."/>
            <person name="Chang Y.J."/>
            <person name="Jeffries C.D."/>
            <person name="Detter J.C."/>
            <person name="Brettin T."/>
            <person name="Spring S."/>
            <person name="Rohde M."/>
            <person name="Goker M."/>
            <person name="Woyke T."/>
            <person name="Bristow J."/>
            <person name="Eisen J.A."/>
            <person name="Markowitz V."/>
            <person name="Hugenholtz P."/>
            <person name="Kyrpides N.C."/>
            <person name="Klenk H.P."/>
        </authorList>
    </citation>
    <scope>NUCLEOTIDE SEQUENCE [LARGE SCALE GENOMIC DNA]</scope>
    <source>
        <strain evidence="3">DSM 12809 / NBRC 114555 / N2460</strain>
    </source>
</reference>
<sequence length="176" mass="20526">MNSVRKNIHFDLIINVLKDVPSKEFLINIVQSQADNLSSADDKLVNEIADEINCLGVDDAAEKYNEEYLKLFSQPSQFSTIPVASYYLDEKKLLYSDISLRLRDLYADFLFQVLPPYTEDHIVPLLVFMNEIDKSKKDQFMDDYIYSWVPEFLEQVIEATNYKYFSNSAKIIKNII</sequence>
<evidence type="ECO:0000313" key="2">
    <source>
        <dbReference type="EMBL" id="ADD69335.1"/>
    </source>
</evidence>
<protein>
    <submittedName>
        <fullName evidence="2">Uncharacterized component of anaerobic dehydrogenase-like protein</fullName>
    </submittedName>
</protein>
<dbReference type="STRING" id="522772.Dacet_2576"/>
<dbReference type="SUPFAM" id="SSF89155">
    <property type="entry name" value="TorD-like"/>
    <property type="match status" value="1"/>
</dbReference>
<name>D4H4X9_DENA2</name>
<dbReference type="InterPro" id="IPR036411">
    <property type="entry name" value="TorD-like_sf"/>
</dbReference>